<dbReference type="AlphaFoldDB" id="A9KPT2"/>
<accession>A9KPT2</accession>
<dbReference type="PANTHER" id="PTHR46825:SF9">
    <property type="entry name" value="BETA-LACTAMASE-RELATED DOMAIN-CONTAINING PROTEIN"/>
    <property type="match status" value="1"/>
</dbReference>
<feature type="domain" description="Beta-lactamase-related" evidence="1">
    <location>
        <begin position="25"/>
        <end position="306"/>
    </location>
</feature>
<proteinExistence type="predicted"/>
<sequence length="325" mass="37134">MNKELSYKINKLYDENPLFQDFNGYILVKDRNKIIFQQGFGYSDFNSKKNANEDTIFNIGSITKQFTAVCVLQLEQKGLLSIDDNTIKYLPDFINGKGLIIRDLLNMISGMPEYWCKPEWHETAITTSEDSYEFIKTLSDYQPPKKRFEYCNSNYIVLGKLIERVSGQSLVDYMNQNIFTPLNMKRTSMLPVNPTDTNLAIGYKSPRISKWEENLTTITTSFAGAGGIYSTAADLCKWDEALYTEKILCNELLKESFRPVLSGYAMGWFINGNYACHGGDAPGYSTKIVRISDRNLLVLFLCNFDGCKESNMNHYSGMLEKLILE</sequence>
<dbReference type="HOGENOM" id="CLU_020027_0_2_9"/>
<protein>
    <submittedName>
        <fullName evidence="2">Beta-lactamase</fullName>
    </submittedName>
</protein>
<dbReference type="Proteomes" id="UP000000370">
    <property type="component" value="Chromosome"/>
</dbReference>
<organism evidence="2 3">
    <name type="scientific">Lachnoclostridium phytofermentans (strain ATCC 700394 / DSM 18823 / ISDg)</name>
    <name type="common">Clostridium phytofermentans</name>
    <dbReference type="NCBI Taxonomy" id="357809"/>
    <lineage>
        <taxon>Bacteria</taxon>
        <taxon>Bacillati</taxon>
        <taxon>Bacillota</taxon>
        <taxon>Clostridia</taxon>
        <taxon>Lachnospirales</taxon>
        <taxon>Lachnospiraceae</taxon>
    </lineage>
</organism>
<evidence type="ECO:0000313" key="3">
    <source>
        <dbReference type="Proteomes" id="UP000000370"/>
    </source>
</evidence>
<dbReference type="RefSeq" id="WP_012199485.1">
    <property type="nucleotide sequence ID" value="NC_010001.1"/>
</dbReference>
<dbReference type="Gene3D" id="3.40.710.10">
    <property type="entry name" value="DD-peptidase/beta-lactamase superfamily"/>
    <property type="match status" value="1"/>
</dbReference>
<dbReference type="STRING" id="357809.Cphy_1457"/>
<dbReference type="EMBL" id="CP000885">
    <property type="protein sequence ID" value="ABX41831.1"/>
    <property type="molecule type" value="Genomic_DNA"/>
</dbReference>
<dbReference type="InterPro" id="IPR001466">
    <property type="entry name" value="Beta-lactam-related"/>
</dbReference>
<evidence type="ECO:0000313" key="2">
    <source>
        <dbReference type="EMBL" id="ABX41831.1"/>
    </source>
</evidence>
<reference evidence="3" key="1">
    <citation type="submission" date="2007-11" db="EMBL/GenBank/DDBJ databases">
        <title>Complete genome sequence of Clostridium phytofermentans ISDg.</title>
        <authorList>
            <person name="Leschine S.B."/>
            <person name="Warnick T.A."/>
            <person name="Blanchard J.L."/>
            <person name="Schnell D.J."/>
            <person name="Petit E.L."/>
            <person name="LaTouf W.G."/>
            <person name="Copeland A."/>
            <person name="Lucas S."/>
            <person name="Lapidus A."/>
            <person name="Barry K."/>
            <person name="Glavina del Rio T."/>
            <person name="Dalin E."/>
            <person name="Tice H."/>
            <person name="Pitluck S."/>
            <person name="Kiss H."/>
            <person name="Brettin T."/>
            <person name="Bruce D."/>
            <person name="Detter J.C."/>
            <person name="Han C."/>
            <person name="Kuske C."/>
            <person name="Schmutz J."/>
            <person name="Larimer F."/>
            <person name="Land M."/>
            <person name="Hauser L."/>
            <person name="Kyrpides N."/>
            <person name="Kim E.A."/>
            <person name="Richardson P."/>
        </authorList>
    </citation>
    <scope>NUCLEOTIDE SEQUENCE [LARGE SCALE GENOMIC DNA]</scope>
    <source>
        <strain evidence="3">ATCC 700394 / DSM 18823 / ISDg</strain>
    </source>
</reference>
<name>A9KPT2_LACP7</name>
<dbReference type="eggNOG" id="COG1680">
    <property type="taxonomic scope" value="Bacteria"/>
</dbReference>
<dbReference type="PANTHER" id="PTHR46825">
    <property type="entry name" value="D-ALANYL-D-ALANINE-CARBOXYPEPTIDASE/ENDOPEPTIDASE AMPH"/>
    <property type="match status" value="1"/>
</dbReference>
<evidence type="ECO:0000259" key="1">
    <source>
        <dbReference type="Pfam" id="PF00144"/>
    </source>
</evidence>
<dbReference type="OrthoDB" id="9797709at2"/>
<keyword evidence="3" id="KW-1185">Reference proteome</keyword>
<dbReference type="SUPFAM" id="SSF56601">
    <property type="entry name" value="beta-lactamase/transpeptidase-like"/>
    <property type="match status" value="1"/>
</dbReference>
<dbReference type="Pfam" id="PF00144">
    <property type="entry name" value="Beta-lactamase"/>
    <property type="match status" value="1"/>
</dbReference>
<dbReference type="InterPro" id="IPR050491">
    <property type="entry name" value="AmpC-like"/>
</dbReference>
<dbReference type="InterPro" id="IPR012338">
    <property type="entry name" value="Beta-lactam/transpept-like"/>
</dbReference>
<dbReference type="KEGG" id="cpy:Cphy_1457"/>
<gene>
    <name evidence="2" type="ordered locus">Cphy_1457</name>
</gene>